<dbReference type="EMBL" id="BN001303">
    <property type="protein sequence ID" value="CBF77024.1"/>
    <property type="molecule type" value="Genomic_DNA"/>
</dbReference>
<protein>
    <submittedName>
        <fullName evidence="1">Uncharacterized protein</fullName>
    </submittedName>
</protein>
<dbReference type="GeneID" id="2872475"/>
<organism evidence="1 2">
    <name type="scientific">Emericella nidulans (strain FGSC A4 / ATCC 38163 / CBS 112.46 / NRRL 194 / M139)</name>
    <name type="common">Aspergillus nidulans</name>
    <dbReference type="NCBI Taxonomy" id="227321"/>
    <lineage>
        <taxon>Eukaryota</taxon>
        <taxon>Fungi</taxon>
        <taxon>Dikarya</taxon>
        <taxon>Ascomycota</taxon>
        <taxon>Pezizomycotina</taxon>
        <taxon>Eurotiomycetes</taxon>
        <taxon>Eurotiomycetidae</taxon>
        <taxon>Eurotiales</taxon>
        <taxon>Aspergillaceae</taxon>
        <taxon>Aspergillus</taxon>
        <taxon>Aspergillus subgen. Nidulantes</taxon>
    </lineage>
</organism>
<name>Q5B455_EMENI</name>
<evidence type="ECO:0000313" key="2">
    <source>
        <dbReference type="Proteomes" id="UP000000560"/>
    </source>
</evidence>
<accession>Q5B455</accession>
<dbReference type="KEGG" id="ani:ANIA_04675"/>
<evidence type="ECO:0000313" key="1">
    <source>
        <dbReference type="EMBL" id="CBF77024.1"/>
    </source>
</evidence>
<dbReference type="InParanoid" id="Q5B455"/>
<dbReference type="VEuPathDB" id="FungiDB:AN4675"/>
<gene>
    <name evidence="1" type="ORF">ANIA_04675</name>
</gene>
<keyword evidence="2" id="KW-1185">Reference proteome</keyword>
<reference evidence="2" key="1">
    <citation type="journal article" date="2005" name="Nature">
        <title>Sequencing of Aspergillus nidulans and comparative analysis with A. fumigatus and A. oryzae.</title>
        <authorList>
            <person name="Galagan J.E."/>
            <person name="Calvo S.E."/>
            <person name="Cuomo C."/>
            <person name="Ma L.J."/>
            <person name="Wortman J.R."/>
            <person name="Batzoglou S."/>
            <person name="Lee S.I."/>
            <person name="Basturkmen M."/>
            <person name="Spevak C.C."/>
            <person name="Clutterbuck J."/>
            <person name="Kapitonov V."/>
            <person name="Jurka J."/>
            <person name="Scazzocchio C."/>
            <person name="Farman M."/>
            <person name="Butler J."/>
            <person name="Purcell S."/>
            <person name="Harris S."/>
            <person name="Braus G.H."/>
            <person name="Draht O."/>
            <person name="Busch S."/>
            <person name="D'Enfert C."/>
            <person name="Bouchier C."/>
            <person name="Goldman G.H."/>
            <person name="Bell-Pedersen D."/>
            <person name="Griffiths-Jones S."/>
            <person name="Doonan J.H."/>
            <person name="Yu J."/>
            <person name="Vienken K."/>
            <person name="Pain A."/>
            <person name="Freitag M."/>
            <person name="Selker E.U."/>
            <person name="Archer D.B."/>
            <person name="Penalva M.A."/>
            <person name="Oakley B.R."/>
            <person name="Momany M."/>
            <person name="Tanaka T."/>
            <person name="Kumagai T."/>
            <person name="Asai K."/>
            <person name="Machida M."/>
            <person name="Nierman W.C."/>
            <person name="Denning D.W."/>
            <person name="Caddick M."/>
            <person name="Hynes M."/>
            <person name="Paoletti M."/>
            <person name="Fischer R."/>
            <person name="Miller B."/>
            <person name="Dyer P."/>
            <person name="Sachs M.S."/>
            <person name="Osmani S.A."/>
            <person name="Birren B.W."/>
        </authorList>
    </citation>
    <scope>NUCLEOTIDE SEQUENCE [LARGE SCALE GENOMIC DNA]</scope>
    <source>
        <strain evidence="2">FGSC A4 / ATCC 38163 / CBS 112.46 / NRRL 194 / M139</strain>
    </source>
</reference>
<accession>C8VB04</accession>
<dbReference type="HOGENOM" id="CLU_2291678_0_0_1"/>
<dbReference type="Proteomes" id="UP000000560">
    <property type="component" value="Chromosome III"/>
</dbReference>
<sequence>MILPARGAREQQERQAMPVPINERWKRWDRVWEPSGEQVVKGKSEKRIVRQDLEEQEHGRGRKKNLEVVSAYQARTSRTQERVCCPTVFAILLATSSYHLG</sequence>
<dbReference type="AlphaFoldDB" id="Q5B455"/>
<proteinExistence type="predicted"/>
<dbReference type="RefSeq" id="XP_662279.1">
    <property type="nucleotide sequence ID" value="XM_657187.1"/>
</dbReference>
<reference evidence="2" key="2">
    <citation type="journal article" date="2009" name="Fungal Genet. Biol.">
        <title>The 2008 update of the Aspergillus nidulans genome annotation: a community effort.</title>
        <authorList>
            <person name="Wortman J.R."/>
            <person name="Gilsenan J.M."/>
            <person name="Joardar V."/>
            <person name="Deegan J."/>
            <person name="Clutterbuck J."/>
            <person name="Andersen M.R."/>
            <person name="Archer D."/>
            <person name="Bencina M."/>
            <person name="Braus G."/>
            <person name="Coutinho P."/>
            <person name="von Dohren H."/>
            <person name="Doonan J."/>
            <person name="Driessen A.J."/>
            <person name="Durek P."/>
            <person name="Espeso E."/>
            <person name="Fekete E."/>
            <person name="Flipphi M."/>
            <person name="Estrada C.G."/>
            <person name="Geysens S."/>
            <person name="Goldman G."/>
            <person name="de Groot P.W."/>
            <person name="Hansen K."/>
            <person name="Harris S.D."/>
            <person name="Heinekamp T."/>
            <person name="Helmstaedt K."/>
            <person name="Henrissat B."/>
            <person name="Hofmann G."/>
            <person name="Homan T."/>
            <person name="Horio T."/>
            <person name="Horiuchi H."/>
            <person name="James S."/>
            <person name="Jones M."/>
            <person name="Karaffa L."/>
            <person name="Karanyi Z."/>
            <person name="Kato M."/>
            <person name="Keller N."/>
            <person name="Kelly D.E."/>
            <person name="Kiel J.A."/>
            <person name="Kim J.M."/>
            <person name="van der Klei I.J."/>
            <person name="Klis F.M."/>
            <person name="Kovalchuk A."/>
            <person name="Krasevec N."/>
            <person name="Kubicek C.P."/>
            <person name="Liu B."/>
            <person name="Maccabe A."/>
            <person name="Meyer V."/>
            <person name="Mirabito P."/>
            <person name="Miskei M."/>
            <person name="Mos M."/>
            <person name="Mullins J."/>
            <person name="Nelson D.R."/>
            <person name="Nielsen J."/>
            <person name="Oakley B.R."/>
            <person name="Osmani S.A."/>
            <person name="Pakula T."/>
            <person name="Paszewski A."/>
            <person name="Paulsen I."/>
            <person name="Pilsyk S."/>
            <person name="Pocsi I."/>
            <person name="Punt P.J."/>
            <person name="Ram A.F."/>
            <person name="Ren Q."/>
            <person name="Robellet X."/>
            <person name="Robson G."/>
            <person name="Seiboth B."/>
            <person name="van Solingen P."/>
            <person name="Specht T."/>
            <person name="Sun J."/>
            <person name="Taheri-Talesh N."/>
            <person name="Takeshita N."/>
            <person name="Ussery D."/>
            <person name="vanKuyk P.A."/>
            <person name="Visser H."/>
            <person name="van de Vondervoort P.J."/>
            <person name="de Vries R.P."/>
            <person name="Walton J."/>
            <person name="Xiang X."/>
            <person name="Xiong Y."/>
            <person name="Zeng A.P."/>
            <person name="Brandt B.W."/>
            <person name="Cornell M.J."/>
            <person name="van den Hondel C.A."/>
            <person name="Visser J."/>
            <person name="Oliver S.G."/>
            <person name="Turner G."/>
        </authorList>
    </citation>
    <scope>GENOME REANNOTATION</scope>
    <source>
        <strain evidence="2">FGSC A4 / ATCC 38163 / CBS 112.46 / NRRL 194 / M139</strain>
    </source>
</reference>